<dbReference type="InterPro" id="IPR038232">
    <property type="entry name" value="PknH-like_Extracell_sf"/>
</dbReference>
<protein>
    <submittedName>
        <fullName evidence="2">Sensor domain-containing protein</fullName>
    </submittedName>
</protein>
<keyword evidence="3" id="KW-1185">Reference proteome</keyword>
<feature type="domain" description="PknH-like extracellular" evidence="1">
    <location>
        <begin position="6"/>
        <end position="167"/>
    </location>
</feature>
<gene>
    <name evidence="2" type="ORF">NM203_27220</name>
</gene>
<name>A0ABT1MAI9_9MYCO</name>
<organism evidence="2 3">
    <name type="scientific">Mycolicibacterium arenosum</name>
    <dbReference type="NCBI Taxonomy" id="2952157"/>
    <lineage>
        <taxon>Bacteria</taxon>
        <taxon>Bacillati</taxon>
        <taxon>Actinomycetota</taxon>
        <taxon>Actinomycetes</taxon>
        <taxon>Mycobacteriales</taxon>
        <taxon>Mycobacteriaceae</taxon>
        <taxon>Mycolicibacterium</taxon>
    </lineage>
</organism>
<comment type="caution">
    <text evidence="2">The sequence shown here is derived from an EMBL/GenBank/DDBJ whole genome shotgun (WGS) entry which is preliminary data.</text>
</comment>
<evidence type="ECO:0000259" key="1">
    <source>
        <dbReference type="Pfam" id="PF14032"/>
    </source>
</evidence>
<evidence type="ECO:0000313" key="2">
    <source>
        <dbReference type="EMBL" id="MCP9275885.1"/>
    </source>
</evidence>
<evidence type="ECO:0000313" key="3">
    <source>
        <dbReference type="Proteomes" id="UP001651690"/>
    </source>
</evidence>
<proteinExistence type="predicted"/>
<dbReference type="Pfam" id="PF14032">
    <property type="entry name" value="PknH_C"/>
    <property type="match status" value="1"/>
</dbReference>
<dbReference type="InterPro" id="IPR026954">
    <property type="entry name" value="PknH-like_Extracell"/>
</dbReference>
<sequence length="171" mass="18275">MEKVTEGARMGTDGGNLQDRDCVGAFAPGQQDAYAGSGYISTAQTGYVRPNANEIGLLFQTFQAVVGFQNADGPQAYFEKEVEEWQRCANRTLTFTPNGNTVQIVVGPMTDTGDRMITQTQTLENAQGWTCVRALAPRNNIAIDTFACSANDAAAQVVSVTNEIAKKIAAA</sequence>
<accession>A0ABT1MAI9</accession>
<dbReference type="EMBL" id="JANDBD010000013">
    <property type="protein sequence ID" value="MCP9275885.1"/>
    <property type="molecule type" value="Genomic_DNA"/>
</dbReference>
<reference evidence="2 3" key="1">
    <citation type="submission" date="2022-06" db="EMBL/GenBank/DDBJ databases">
        <title>Mycolicibacterium sp. CAU 1645 isolated from seawater.</title>
        <authorList>
            <person name="Kim W."/>
        </authorList>
    </citation>
    <scope>NUCLEOTIDE SEQUENCE [LARGE SCALE GENOMIC DNA]</scope>
    <source>
        <strain evidence="2 3">CAU 1645</strain>
    </source>
</reference>
<dbReference type="Gene3D" id="3.40.1000.70">
    <property type="entry name" value="PknH-like extracellular domain"/>
    <property type="match status" value="1"/>
</dbReference>
<dbReference type="Proteomes" id="UP001651690">
    <property type="component" value="Unassembled WGS sequence"/>
</dbReference>